<keyword evidence="6" id="KW-1185">Reference proteome</keyword>
<dbReference type="InterPro" id="IPR007110">
    <property type="entry name" value="Ig-like_dom"/>
</dbReference>
<keyword evidence="2" id="KW-0472">Membrane</keyword>
<organism evidence="5 6">
    <name type="scientific">Chilo suppressalis</name>
    <name type="common">Asiatic rice borer moth</name>
    <dbReference type="NCBI Taxonomy" id="168631"/>
    <lineage>
        <taxon>Eukaryota</taxon>
        <taxon>Metazoa</taxon>
        <taxon>Ecdysozoa</taxon>
        <taxon>Arthropoda</taxon>
        <taxon>Hexapoda</taxon>
        <taxon>Insecta</taxon>
        <taxon>Pterygota</taxon>
        <taxon>Neoptera</taxon>
        <taxon>Endopterygota</taxon>
        <taxon>Lepidoptera</taxon>
        <taxon>Glossata</taxon>
        <taxon>Ditrysia</taxon>
        <taxon>Pyraloidea</taxon>
        <taxon>Crambidae</taxon>
        <taxon>Crambinae</taxon>
        <taxon>Chilo</taxon>
    </lineage>
</organism>
<reference evidence="5" key="1">
    <citation type="submission" date="2021-12" db="EMBL/GenBank/DDBJ databases">
        <authorList>
            <person name="King R."/>
        </authorList>
    </citation>
    <scope>NUCLEOTIDE SEQUENCE</scope>
</reference>
<keyword evidence="2" id="KW-0812">Transmembrane</keyword>
<feature type="domain" description="Ig-like" evidence="4">
    <location>
        <begin position="262"/>
        <end position="360"/>
    </location>
</feature>
<keyword evidence="3" id="KW-0732">Signal</keyword>
<keyword evidence="2" id="KW-1133">Transmembrane helix</keyword>
<dbReference type="EMBL" id="OU963922">
    <property type="protein sequence ID" value="CAH0404446.1"/>
    <property type="molecule type" value="Genomic_DNA"/>
</dbReference>
<protein>
    <recommendedName>
        <fullName evidence="4">Ig-like domain-containing protein</fullName>
    </recommendedName>
</protein>
<feature type="chain" id="PRO_5046373731" description="Ig-like domain-containing protein" evidence="3">
    <location>
        <begin position="28"/>
        <end position="743"/>
    </location>
</feature>
<sequence>MSITMYVHTMIYISVICAFCIFGQVLAEVNMTITVLDNNRDKTTKTFMCSNDSNTVHVQVFDTIYFNLISKLYMNYFWCYIGEGRIEVQGNDHKNVTSVLFQVTDTSTGQLNCWIYTERDVKYIEDRSVNYLGHTYRQLTCQMTLYVKHKLSLTIFNAKDNIKEELFKNGVYHYKAGDHLTITCSCLSLKSSNLPKGATLTIFQLRDKLTQQDKSTDLNNVSASFTLQRTDNYSSIICSYRSPDYRSHDITLDLVLVPDEPPKMTLEGGDGKFYETSDSNYVYEGTTTDIITISCSRKQTEGSLHWDYCSYKTDANCSTVRNTQSLTIKRYNFSLSKMNGSYLECVYTSPEGVPTKSTISFKLTKENDQNEVSGDRNSFKIDVASNFFYNGDTFYFNCSTKGDYMLSMYFCDSSDVHYTVPENFQYNNGLTTSSNSYNMNFSSDEVTLYCQRLKKNLVRRSSGIISLKLTRQEITDEKGPKSTNEKTTNSLKEDQKPISDNMNSMFNKTSDQDSDVSIRVIIIYSLAGVGILFILILLIVIIKILTSKKVNSRRQNQEDVTYENLQNESASPMPFPRAARLEEIYLTPSDSSAESPYAYPTNESETYALPYTAKNIEELYSKPVPKSQRDKPSNQKQLYSAVLPKNMRNRPVHKTDDVTYAQIEINTKKSLSKPDRNPNSDYATIMDVNVDYANLNISANTNVGTDNEQSYTNVFNKESYVNSKSKKVDSDYAEPSYCEINKL</sequence>
<evidence type="ECO:0000313" key="5">
    <source>
        <dbReference type="EMBL" id="CAH0404446.1"/>
    </source>
</evidence>
<evidence type="ECO:0000256" key="2">
    <source>
        <dbReference type="SAM" id="Phobius"/>
    </source>
</evidence>
<feature type="region of interest" description="Disordered" evidence="1">
    <location>
        <begin position="475"/>
        <end position="499"/>
    </location>
</feature>
<feature type="transmembrane region" description="Helical" evidence="2">
    <location>
        <begin position="521"/>
        <end position="545"/>
    </location>
</feature>
<feature type="signal peptide" evidence="3">
    <location>
        <begin position="1"/>
        <end position="27"/>
    </location>
</feature>
<evidence type="ECO:0000259" key="4">
    <source>
        <dbReference type="PROSITE" id="PS50835"/>
    </source>
</evidence>
<evidence type="ECO:0000313" key="6">
    <source>
        <dbReference type="Proteomes" id="UP001153292"/>
    </source>
</evidence>
<evidence type="ECO:0000256" key="3">
    <source>
        <dbReference type="SAM" id="SignalP"/>
    </source>
</evidence>
<proteinExistence type="predicted"/>
<gene>
    <name evidence="5" type="ORF">CHILSU_LOCUS7781</name>
</gene>
<feature type="compositionally biased region" description="Basic and acidic residues" evidence="1">
    <location>
        <begin position="475"/>
        <end position="484"/>
    </location>
</feature>
<evidence type="ECO:0000256" key="1">
    <source>
        <dbReference type="SAM" id="MobiDB-lite"/>
    </source>
</evidence>
<dbReference type="PROSITE" id="PS50835">
    <property type="entry name" value="IG_LIKE"/>
    <property type="match status" value="1"/>
</dbReference>
<accession>A0ABN8B581</accession>
<name>A0ABN8B581_CHISP</name>
<dbReference type="Proteomes" id="UP001153292">
    <property type="component" value="Chromosome 29"/>
</dbReference>